<dbReference type="RefSeq" id="WP_188858629.1">
    <property type="nucleotide sequence ID" value="NZ_BMOS01000027.1"/>
</dbReference>
<reference evidence="1" key="2">
    <citation type="submission" date="2020-09" db="EMBL/GenBank/DDBJ databases">
        <authorList>
            <person name="Sun Q."/>
            <person name="Ohkuma M."/>
        </authorList>
    </citation>
    <scope>NUCLEOTIDE SEQUENCE</scope>
    <source>
        <strain evidence="1">JCM 17251</strain>
    </source>
</reference>
<dbReference type="EMBL" id="BMOS01000027">
    <property type="protein sequence ID" value="GGN63567.1"/>
    <property type="molecule type" value="Genomic_DNA"/>
</dbReference>
<dbReference type="AlphaFoldDB" id="A0A917Y1A9"/>
<sequence>MIQQQIMMIWKDFQNLRMAEHIDLDTYQGVVETDNKGNRIFIKHDNRIKIVQFNDDGLLYNGIIK</sequence>
<proteinExistence type="predicted"/>
<organism evidence="1 2">
    <name type="scientific">Oceanobacillus indicireducens</name>
    <dbReference type="NCBI Taxonomy" id="1004261"/>
    <lineage>
        <taxon>Bacteria</taxon>
        <taxon>Bacillati</taxon>
        <taxon>Bacillota</taxon>
        <taxon>Bacilli</taxon>
        <taxon>Bacillales</taxon>
        <taxon>Bacillaceae</taxon>
        <taxon>Oceanobacillus</taxon>
    </lineage>
</organism>
<evidence type="ECO:0000313" key="2">
    <source>
        <dbReference type="Proteomes" id="UP000624041"/>
    </source>
</evidence>
<comment type="caution">
    <text evidence="1">The sequence shown here is derived from an EMBL/GenBank/DDBJ whole genome shotgun (WGS) entry which is preliminary data.</text>
</comment>
<dbReference type="Proteomes" id="UP000624041">
    <property type="component" value="Unassembled WGS sequence"/>
</dbReference>
<reference evidence="1" key="1">
    <citation type="journal article" date="2014" name="Int. J. Syst. Evol. Microbiol.">
        <title>Complete genome sequence of Corynebacterium casei LMG S-19264T (=DSM 44701T), isolated from a smear-ripened cheese.</title>
        <authorList>
            <consortium name="US DOE Joint Genome Institute (JGI-PGF)"/>
            <person name="Walter F."/>
            <person name="Albersmeier A."/>
            <person name="Kalinowski J."/>
            <person name="Ruckert C."/>
        </authorList>
    </citation>
    <scope>NUCLEOTIDE SEQUENCE</scope>
    <source>
        <strain evidence="1">JCM 17251</strain>
    </source>
</reference>
<accession>A0A917Y1A9</accession>
<protein>
    <submittedName>
        <fullName evidence="1">Uncharacterized protein</fullName>
    </submittedName>
</protein>
<gene>
    <name evidence="1" type="ORF">GCM10007971_30590</name>
</gene>
<name>A0A917Y1A9_9BACI</name>
<evidence type="ECO:0000313" key="1">
    <source>
        <dbReference type="EMBL" id="GGN63567.1"/>
    </source>
</evidence>
<keyword evidence="2" id="KW-1185">Reference proteome</keyword>